<dbReference type="Pfam" id="PF00665">
    <property type="entry name" value="rve"/>
    <property type="match status" value="1"/>
</dbReference>
<dbReference type="PANTHER" id="PTHR37984:SF7">
    <property type="entry name" value="INTEGRASE CATALYTIC DOMAIN-CONTAINING PROTEIN"/>
    <property type="match status" value="1"/>
</dbReference>
<reference evidence="6" key="1">
    <citation type="submission" date="2025-08" db="UniProtKB">
        <authorList>
            <consortium name="RefSeq"/>
        </authorList>
    </citation>
    <scope>IDENTIFICATION</scope>
</reference>
<evidence type="ECO:0000259" key="4">
    <source>
        <dbReference type="PROSITE" id="PS50994"/>
    </source>
</evidence>
<organism evidence="5 6">
    <name type="scientific">Priapulus caudatus</name>
    <name type="common">Priapulid worm</name>
    <dbReference type="NCBI Taxonomy" id="37621"/>
    <lineage>
        <taxon>Eukaryota</taxon>
        <taxon>Metazoa</taxon>
        <taxon>Ecdysozoa</taxon>
        <taxon>Scalidophora</taxon>
        <taxon>Priapulida</taxon>
        <taxon>Priapulimorpha</taxon>
        <taxon>Priapulimorphida</taxon>
        <taxon>Priapulidae</taxon>
        <taxon>Priapulus</taxon>
    </lineage>
</organism>
<dbReference type="SUPFAM" id="SSF56672">
    <property type="entry name" value="DNA/RNA polymerases"/>
    <property type="match status" value="1"/>
</dbReference>
<dbReference type="Proteomes" id="UP000695022">
    <property type="component" value="Unplaced"/>
</dbReference>
<dbReference type="Gene3D" id="3.30.420.10">
    <property type="entry name" value="Ribonuclease H-like superfamily/Ribonuclease H"/>
    <property type="match status" value="1"/>
</dbReference>
<sequence>MCRSSNRGHHAKPKYTTRVHTLTEAETATSRVDDEEELYFHTLKKQAAEKRETVTPSNSDDTQAFITLSTESDHAQRDISYKIDTGSEGNVISAAVYRSLLTGNTATDGVPPGLRPTQTKLIAFGGHTVEHYGTCSLTLTHREQSECCTFHVSKDDCPAIVGLPACRALKLVTLHYNINIADATSTPADDVHTNTVTSSEATKPRGDPVARENTLIQYSDCFEGTGCFTQPHHITLDPSVQPVVHSPRRVPVSLRAQLKAELDSLVEQDIIAKVERPTVWVNSIVGVTKPDGTLRICLDPKDLNEAIKRPHHYTPTLEEILPKLAGARWFFILDATKAYHSVSLDDESSYLTTFNTVYGRYRYRRCFGLKDAQDVFQPQIDATFGDIKGITGIADDLIVYGFDESGKEHDDALHAALQRTRESGVKFNKKKIVIRARRIPFFGHILGADGLQPDLAKVAAISAMTSPTDVKQMQRFLGMAIRHVIIHTDHKPLVSITKKSMVNIPPRLARMMLRVKAYDVDITYKPGRDIPLADALSRVNPCRGDAIRGMDITVHELHSQLSASPQCLQDIKRETLLDPELSQLCDLIVCGWPDKRAAFPPRLHGYWNYRDELSVHDGIIMKGLRILIPQSLRPALLEQIHYAHSGREKCKLRARNAVFWHGINRDIGGLVASCSTCQAHQPANKAESLYPHDVPPYAWHTLASDMFHWEQKDYLLVADMFSKFPVVRCLHSTTSRSVNNHLKAIFDEHGVPEEMLTDNGPQYTAAEFTTFAKQYGFIHKTNSPQFPSSNGFIERTVQTVKNVFTKARESGNDPHLAMLCLRTTPVDHNTPSPSELLNNRRYRANLSTIPVHTDGRINETLHLCQDVQKRFHDRRYPHTLPELRTEEIVRVTPSPSAGNQP</sequence>
<name>A0ABM1E121_PRICU</name>
<dbReference type="SUPFAM" id="SSF53098">
    <property type="entry name" value="Ribonuclease H-like"/>
    <property type="match status" value="1"/>
</dbReference>
<dbReference type="InterPro" id="IPR036397">
    <property type="entry name" value="RNaseH_sf"/>
</dbReference>
<dbReference type="CDD" id="cd05481">
    <property type="entry name" value="retropepsin_like_LTR_1"/>
    <property type="match status" value="1"/>
</dbReference>
<dbReference type="CDD" id="cd01647">
    <property type="entry name" value="RT_LTR"/>
    <property type="match status" value="1"/>
</dbReference>
<feature type="compositionally biased region" description="Polar residues" evidence="2">
    <location>
        <begin position="187"/>
        <end position="201"/>
    </location>
</feature>
<dbReference type="InterPro" id="IPR041588">
    <property type="entry name" value="Integrase_H2C2"/>
</dbReference>
<dbReference type="PROSITE" id="PS50878">
    <property type="entry name" value="RT_POL"/>
    <property type="match status" value="1"/>
</dbReference>
<dbReference type="RefSeq" id="XP_014665892.1">
    <property type="nucleotide sequence ID" value="XM_014810406.1"/>
</dbReference>
<dbReference type="Gene3D" id="1.10.340.70">
    <property type="match status" value="1"/>
</dbReference>
<dbReference type="InterPro" id="IPR043128">
    <property type="entry name" value="Rev_trsase/Diguanyl_cyclase"/>
</dbReference>
<dbReference type="InterPro" id="IPR050951">
    <property type="entry name" value="Retrovirus_Pol_polyprotein"/>
</dbReference>
<feature type="domain" description="Integrase catalytic" evidence="4">
    <location>
        <begin position="678"/>
        <end position="858"/>
    </location>
</feature>
<dbReference type="InterPro" id="IPR000477">
    <property type="entry name" value="RT_dom"/>
</dbReference>
<dbReference type="Pfam" id="PF00078">
    <property type="entry name" value="RVT_1"/>
    <property type="match status" value="1"/>
</dbReference>
<dbReference type="EC" id="2.7.7.49" evidence="1"/>
<evidence type="ECO:0000256" key="2">
    <source>
        <dbReference type="SAM" id="MobiDB-lite"/>
    </source>
</evidence>
<dbReference type="Gene3D" id="3.30.70.270">
    <property type="match status" value="1"/>
</dbReference>
<dbReference type="PANTHER" id="PTHR37984">
    <property type="entry name" value="PROTEIN CBG26694"/>
    <property type="match status" value="1"/>
</dbReference>
<evidence type="ECO:0000313" key="5">
    <source>
        <dbReference type="Proteomes" id="UP000695022"/>
    </source>
</evidence>
<dbReference type="InterPro" id="IPR012337">
    <property type="entry name" value="RNaseH-like_sf"/>
</dbReference>
<dbReference type="PROSITE" id="PS50994">
    <property type="entry name" value="INTEGRASE"/>
    <property type="match status" value="1"/>
</dbReference>
<protein>
    <recommendedName>
        <fullName evidence="1">RNA-directed DNA polymerase</fullName>
        <ecNumber evidence="1">2.7.7.49</ecNumber>
    </recommendedName>
</protein>
<keyword evidence="5" id="KW-1185">Reference proteome</keyword>
<dbReference type="InterPro" id="IPR001584">
    <property type="entry name" value="Integrase_cat-core"/>
</dbReference>
<evidence type="ECO:0000259" key="3">
    <source>
        <dbReference type="PROSITE" id="PS50878"/>
    </source>
</evidence>
<feature type="region of interest" description="Disordered" evidence="2">
    <location>
        <begin position="187"/>
        <end position="208"/>
    </location>
</feature>
<evidence type="ECO:0000313" key="6">
    <source>
        <dbReference type="RefSeq" id="XP_014665892.1"/>
    </source>
</evidence>
<dbReference type="InterPro" id="IPR043502">
    <property type="entry name" value="DNA/RNA_pol_sf"/>
</dbReference>
<accession>A0ABM1E121</accession>
<dbReference type="Gene3D" id="3.10.10.10">
    <property type="entry name" value="HIV Type 1 Reverse Transcriptase, subunit A, domain 1"/>
    <property type="match status" value="1"/>
</dbReference>
<proteinExistence type="predicted"/>
<gene>
    <name evidence="6" type="primary">LOC106807900</name>
</gene>
<dbReference type="GeneID" id="106807900"/>
<feature type="domain" description="Reverse transcriptase" evidence="3">
    <location>
        <begin position="268"/>
        <end position="446"/>
    </location>
</feature>
<evidence type="ECO:0000256" key="1">
    <source>
        <dbReference type="ARBA" id="ARBA00012493"/>
    </source>
</evidence>
<dbReference type="Pfam" id="PF17921">
    <property type="entry name" value="Integrase_H2C2"/>
    <property type="match status" value="1"/>
</dbReference>